<protein>
    <submittedName>
        <fullName evidence="1">Uncharacterized protein</fullName>
    </submittedName>
</protein>
<name>A0A2T1K7M8_9GAMM</name>
<dbReference type="RefSeq" id="WP_106762975.1">
    <property type="nucleotide sequence ID" value="NZ_PXNP01000085.1"/>
</dbReference>
<reference evidence="1 2" key="1">
    <citation type="submission" date="2018-03" db="EMBL/GenBank/DDBJ databases">
        <title>Marinobacter brunus sp. nov., a marine bacterium of Gamma-proteobacteria isolated from the surface seawater of the South China Sea.</title>
        <authorList>
            <person name="Cheng H."/>
            <person name="Wu Y.-H."/>
            <person name="Xamxidin M."/>
            <person name="Xu X.-W."/>
        </authorList>
    </citation>
    <scope>NUCLEOTIDE SEQUENCE [LARGE SCALE GENOMIC DNA]</scope>
    <source>
        <strain evidence="1 2">NH169-3</strain>
    </source>
</reference>
<gene>
    <name evidence="1" type="ORF">C7H09_12060</name>
</gene>
<dbReference type="EMBL" id="PXNP01000085">
    <property type="protein sequence ID" value="PSF06065.1"/>
    <property type="molecule type" value="Genomic_DNA"/>
</dbReference>
<comment type="caution">
    <text evidence="1">The sequence shown here is derived from an EMBL/GenBank/DDBJ whole genome shotgun (WGS) entry which is preliminary data.</text>
</comment>
<accession>A0A2T1K7M8</accession>
<evidence type="ECO:0000313" key="2">
    <source>
        <dbReference type="Proteomes" id="UP000239866"/>
    </source>
</evidence>
<organism evidence="1 2">
    <name type="scientific">Marinobacter fuscus</name>
    <dbReference type="NCBI Taxonomy" id="2109942"/>
    <lineage>
        <taxon>Bacteria</taxon>
        <taxon>Pseudomonadati</taxon>
        <taxon>Pseudomonadota</taxon>
        <taxon>Gammaproteobacteria</taxon>
        <taxon>Pseudomonadales</taxon>
        <taxon>Marinobacteraceae</taxon>
        <taxon>Marinobacter</taxon>
    </lineage>
</organism>
<keyword evidence="2" id="KW-1185">Reference proteome</keyword>
<dbReference type="AlphaFoldDB" id="A0A2T1K7M8"/>
<dbReference type="OrthoDB" id="258935at2"/>
<evidence type="ECO:0000313" key="1">
    <source>
        <dbReference type="EMBL" id="PSF06065.1"/>
    </source>
</evidence>
<proteinExistence type="predicted"/>
<dbReference type="Proteomes" id="UP000239866">
    <property type="component" value="Unassembled WGS sequence"/>
</dbReference>
<sequence length="402" mass="44738">MTEQAESKHPCLAGGLIHPDQWQLPETSVRKTLRAGIRDILLQLKADFSMADQAYQSLDDLPSLSSARLQRYAPLPDFAPLGSALLSALDELRQSGAHTRKACFLVSQPFSGLPEALETLDLRVISPPANLLMADADIAAWWDEQLMTDDWVIPELADFWLRHRSGLGLIRELMARLAVDQAGNGVVGCSSWCWQFWCQYLPDLYVAPWMPAPLTGECLVDWFGQLAMPDTGQGLTARMTNDGRFVLPAPSESRESRKHSLFPKDLATLARGNPGVALAVWRRALRAKPEESESGDVDAPDATEHCWVAPLDRLSLPKVPPSTTVSTGHVLHSLLLHNGLDLERLAQVTGLPEQELQITLGRLQRADVIAFSRDSHRYRVQPLGYPDVRRYLQARGYPVDRF</sequence>